<dbReference type="Proteomes" id="UP001304895">
    <property type="component" value="Unassembled WGS sequence"/>
</dbReference>
<organism evidence="2 3">
    <name type="scientific">Trichocladium antarcticum</name>
    <dbReference type="NCBI Taxonomy" id="1450529"/>
    <lineage>
        <taxon>Eukaryota</taxon>
        <taxon>Fungi</taxon>
        <taxon>Dikarya</taxon>
        <taxon>Ascomycota</taxon>
        <taxon>Pezizomycotina</taxon>
        <taxon>Sordariomycetes</taxon>
        <taxon>Sordariomycetidae</taxon>
        <taxon>Sordariales</taxon>
        <taxon>Chaetomiaceae</taxon>
        <taxon>Trichocladium</taxon>
    </lineage>
</organism>
<feature type="compositionally biased region" description="Basic and acidic residues" evidence="1">
    <location>
        <begin position="80"/>
        <end position="96"/>
    </location>
</feature>
<sequence length="117" mass="13170">MNPRFPQATHRRESPPCSSSKRSGGTPPDPCRQFRAFCMKKGRNGPGRLIRRSRNRTRHRSVNDVSRIVGSELVGGQASREADRETSKSRENQGRENRRKSVSSVPPRASETRSIVV</sequence>
<dbReference type="EMBL" id="MU853416">
    <property type="protein sequence ID" value="KAK4132722.1"/>
    <property type="molecule type" value="Genomic_DNA"/>
</dbReference>
<name>A0AAN6UGR4_9PEZI</name>
<proteinExistence type="predicted"/>
<accession>A0AAN6UGR4</accession>
<comment type="caution">
    <text evidence="2">The sequence shown here is derived from an EMBL/GenBank/DDBJ whole genome shotgun (WGS) entry which is preliminary data.</text>
</comment>
<feature type="compositionally biased region" description="Basic residues" evidence="1">
    <location>
        <begin position="38"/>
        <end position="60"/>
    </location>
</feature>
<reference evidence="2" key="1">
    <citation type="journal article" date="2023" name="Mol. Phylogenet. Evol.">
        <title>Genome-scale phylogeny and comparative genomics of the fungal order Sordariales.</title>
        <authorList>
            <person name="Hensen N."/>
            <person name="Bonometti L."/>
            <person name="Westerberg I."/>
            <person name="Brannstrom I.O."/>
            <person name="Guillou S."/>
            <person name="Cros-Aarteil S."/>
            <person name="Calhoun S."/>
            <person name="Haridas S."/>
            <person name="Kuo A."/>
            <person name="Mondo S."/>
            <person name="Pangilinan J."/>
            <person name="Riley R."/>
            <person name="LaButti K."/>
            <person name="Andreopoulos B."/>
            <person name="Lipzen A."/>
            <person name="Chen C."/>
            <person name="Yan M."/>
            <person name="Daum C."/>
            <person name="Ng V."/>
            <person name="Clum A."/>
            <person name="Steindorff A."/>
            <person name="Ohm R.A."/>
            <person name="Martin F."/>
            <person name="Silar P."/>
            <person name="Natvig D.O."/>
            <person name="Lalanne C."/>
            <person name="Gautier V."/>
            <person name="Ament-Velasquez S.L."/>
            <person name="Kruys A."/>
            <person name="Hutchinson M.I."/>
            <person name="Powell A.J."/>
            <person name="Barry K."/>
            <person name="Miller A.N."/>
            <person name="Grigoriev I.V."/>
            <person name="Debuchy R."/>
            <person name="Gladieux P."/>
            <person name="Hiltunen Thoren M."/>
            <person name="Johannesson H."/>
        </authorList>
    </citation>
    <scope>NUCLEOTIDE SEQUENCE</scope>
    <source>
        <strain evidence="2">CBS 123565</strain>
    </source>
</reference>
<reference evidence="2" key="2">
    <citation type="submission" date="2023-05" db="EMBL/GenBank/DDBJ databases">
        <authorList>
            <consortium name="Lawrence Berkeley National Laboratory"/>
            <person name="Steindorff A."/>
            <person name="Hensen N."/>
            <person name="Bonometti L."/>
            <person name="Westerberg I."/>
            <person name="Brannstrom I.O."/>
            <person name="Guillou S."/>
            <person name="Cros-Aarteil S."/>
            <person name="Calhoun S."/>
            <person name="Haridas S."/>
            <person name="Kuo A."/>
            <person name="Mondo S."/>
            <person name="Pangilinan J."/>
            <person name="Riley R."/>
            <person name="Labutti K."/>
            <person name="Andreopoulos B."/>
            <person name="Lipzen A."/>
            <person name="Chen C."/>
            <person name="Yanf M."/>
            <person name="Daum C."/>
            <person name="Ng V."/>
            <person name="Clum A."/>
            <person name="Ohm R."/>
            <person name="Martin F."/>
            <person name="Silar P."/>
            <person name="Natvig D."/>
            <person name="Lalanne C."/>
            <person name="Gautier V."/>
            <person name="Ament-Velasquez S.L."/>
            <person name="Kruys A."/>
            <person name="Hutchinson M.I."/>
            <person name="Powell A.J."/>
            <person name="Barry K."/>
            <person name="Miller A.N."/>
            <person name="Grigoriev I.V."/>
            <person name="Debuchy R."/>
            <person name="Gladieux P."/>
            <person name="Thoren M.H."/>
            <person name="Johannesson H."/>
        </authorList>
    </citation>
    <scope>NUCLEOTIDE SEQUENCE</scope>
    <source>
        <strain evidence="2">CBS 123565</strain>
    </source>
</reference>
<dbReference type="AlphaFoldDB" id="A0AAN6UGR4"/>
<protein>
    <submittedName>
        <fullName evidence="2">Uncharacterized protein</fullName>
    </submittedName>
</protein>
<feature type="region of interest" description="Disordered" evidence="1">
    <location>
        <begin position="1"/>
        <end position="117"/>
    </location>
</feature>
<evidence type="ECO:0000313" key="2">
    <source>
        <dbReference type="EMBL" id="KAK4132722.1"/>
    </source>
</evidence>
<gene>
    <name evidence="2" type="ORF">BT67DRAFT_76762</name>
</gene>
<keyword evidence="3" id="KW-1185">Reference proteome</keyword>
<evidence type="ECO:0000313" key="3">
    <source>
        <dbReference type="Proteomes" id="UP001304895"/>
    </source>
</evidence>
<evidence type="ECO:0000256" key="1">
    <source>
        <dbReference type="SAM" id="MobiDB-lite"/>
    </source>
</evidence>